<name>A0A1Y2CHY4_9FUNG</name>
<keyword evidence="5" id="KW-1185">Reference proteome</keyword>
<organism evidence="4 5">
    <name type="scientific">Rhizoclosmatium globosum</name>
    <dbReference type="NCBI Taxonomy" id="329046"/>
    <lineage>
        <taxon>Eukaryota</taxon>
        <taxon>Fungi</taxon>
        <taxon>Fungi incertae sedis</taxon>
        <taxon>Chytridiomycota</taxon>
        <taxon>Chytridiomycota incertae sedis</taxon>
        <taxon>Chytridiomycetes</taxon>
        <taxon>Chytridiales</taxon>
        <taxon>Chytriomycetaceae</taxon>
        <taxon>Rhizoclosmatium</taxon>
    </lineage>
</organism>
<dbReference type="GO" id="GO:0005856">
    <property type="term" value="C:cytoskeleton"/>
    <property type="evidence" value="ECO:0007669"/>
    <property type="project" value="UniProtKB-ARBA"/>
</dbReference>
<dbReference type="InterPro" id="IPR025252">
    <property type="entry name" value="DUF4200"/>
</dbReference>
<gene>
    <name evidence="4" type="ORF">BCR33DRAFT_810483</name>
</gene>
<dbReference type="Proteomes" id="UP000193642">
    <property type="component" value="Unassembled WGS sequence"/>
</dbReference>
<dbReference type="Pfam" id="PF13863">
    <property type="entry name" value="DUF4200"/>
    <property type="match status" value="1"/>
</dbReference>
<evidence type="ECO:0000256" key="2">
    <source>
        <dbReference type="SAM" id="Coils"/>
    </source>
</evidence>
<keyword evidence="1 2" id="KW-0175">Coiled coil</keyword>
<comment type="caution">
    <text evidence="4">The sequence shown here is derived from an EMBL/GenBank/DDBJ whole genome shotgun (WGS) entry which is preliminary data.</text>
</comment>
<dbReference type="InterPro" id="IPR051147">
    <property type="entry name" value="CFAP_domain-containing"/>
</dbReference>
<reference evidence="4 5" key="1">
    <citation type="submission" date="2016-07" db="EMBL/GenBank/DDBJ databases">
        <title>Pervasive Adenine N6-methylation of Active Genes in Fungi.</title>
        <authorList>
            <consortium name="DOE Joint Genome Institute"/>
            <person name="Mondo S.J."/>
            <person name="Dannebaum R.O."/>
            <person name="Kuo R.C."/>
            <person name="Labutti K."/>
            <person name="Haridas S."/>
            <person name="Kuo A."/>
            <person name="Salamov A."/>
            <person name="Ahrendt S.R."/>
            <person name="Lipzen A."/>
            <person name="Sullivan W."/>
            <person name="Andreopoulos W.B."/>
            <person name="Clum A."/>
            <person name="Lindquist E."/>
            <person name="Daum C."/>
            <person name="Ramamoorthy G.K."/>
            <person name="Gryganskyi A."/>
            <person name="Culley D."/>
            <person name="Magnuson J.K."/>
            <person name="James T.Y."/>
            <person name="O'Malley M.A."/>
            <person name="Stajich J.E."/>
            <person name="Spatafora J.W."/>
            <person name="Visel A."/>
            <person name="Grigoriev I.V."/>
        </authorList>
    </citation>
    <scope>NUCLEOTIDE SEQUENCE [LARGE SCALE GENOMIC DNA]</scope>
    <source>
        <strain evidence="4 5">JEL800</strain>
    </source>
</reference>
<proteinExistence type="predicted"/>
<protein>
    <recommendedName>
        <fullName evidence="3">DUF4200 domain-containing protein</fullName>
    </recommendedName>
</protein>
<evidence type="ECO:0000313" key="4">
    <source>
        <dbReference type="EMBL" id="ORY46546.1"/>
    </source>
</evidence>
<feature type="domain" description="DUF4200" evidence="3">
    <location>
        <begin position="77"/>
        <end position="150"/>
    </location>
</feature>
<dbReference type="PANTHER" id="PTHR21683">
    <property type="entry name" value="COILED-COIL DOMAIN-CONTAINING PROTEIN 42 LIKE-2-LIKE-RELATED"/>
    <property type="match status" value="1"/>
</dbReference>
<feature type="coiled-coil region" evidence="2">
    <location>
        <begin position="86"/>
        <end position="120"/>
    </location>
</feature>
<dbReference type="STRING" id="329046.A0A1Y2CHY4"/>
<dbReference type="EMBL" id="MCGO01000016">
    <property type="protein sequence ID" value="ORY46546.1"/>
    <property type="molecule type" value="Genomic_DNA"/>
</dbReference>
<evidence type="ECO:0000259" key="3">
    <source>
        <dbReference type="Pfam" id="PF13863"/>
    </source>
</evidence>
<accession>A0A1Y2CHY4</accession>
<evidence type="ECO:0000256" key="1">
    <source>
        <dbReference type="ARBA" id="ARBA00023054"/>
    </source>
</evidence>
<dbReference type="PANTHER" id="PTHR21683:SF2">
    <property type="entry name" value="COILED-COIL DOMAIN-CONTAINING PROTEIN 42 LIKE-2-LIKE"/>
    <property type="match status" value="1"/>
</dbReference>
<dbReference type="OrthoDB" id="2134857at2759"/>
<evidence type="ECO:0000313" key="5">
    <source>
        <dbReference type="Proteomes" id="UP000193642"/>
    </source>
</evidence>
<sequence length="176" mass="20597">MASTQTPHLLTANTLSKAESSQNVEEIKDANNETFVTQRGGKIVQGTPLYVPLVTQNEKQAPSIFDNRHTLQSTLSSRRRKMNLVQANLEKKRAEFSKRMEECREKQEELRVKQKQIRDRVTKFEKFLKENDAKRQRANVKAMTEKKMQKYQIYERYLQSVVDVFLLITLTSMNPM</sequence>
<dbReference type="AlphaFoldDB" id="A0A1Y2CHY4"/>